<keyword evidence="3" id="KW-0597">Phosphoprotein</keyword>
<comment type="subcellular location">
    <subcellularLocation>
        <location evidence="1">Cytoplasm</location>
        <location evidence="1">Cytoskeleton</location>
    </subcellularLocation>
</comment>
<proteinExistence type="inferred from homology"/>
<dbReference type="eggNOG" id="KOG0245">
    <property type="taxonomic scope" value="Eukaryota"/>
</dbReference>
<comment type="similarity">
    <text evidence="9 10">Belongs to the TRAFAC class myosin-kinesin ATPase superfamily. Kinesin family.</text>
</comment>
<dbReference type="Gene3D" id="3.40.850.10">
    <property type="entry name" value="Kinesin motor domain"/>
    <property type="match status" value="1"/>
</dbReference>
<evidence type="ECO:0000256" key="2">
    <source>
        <dbReference type="ARBA" id="ARBA00022490"/>
    </source>
</evidence>
<keyword evidence="4 9" id="KW-0547">Nucleotide-binding</keyword>
<dbReference type="PRINTS" id="PR00380">
    <property type="entry name" value="KINESINHEAVY"/>
</dbReference>
<dbReference type="SUPFAM" id="SSF52540">
    <property type="entry name" value="P-loop containing nucleoside triphosphate hydrolases"/>
    <property type="match status" value="1"/>
</dbReference>
<dbReference type="InterPro" id="IPR001752">
    <property type="entry name" value="Kinesin_motor_dom"/>
</dbReference>
<dbReference type="InterPro" id="IPR008984">
    <property type="entry name" value="SMAD_FHA_dom_sf"/>
</dbReference>
<name>A7SRC2_NEMVE</name>
<evidence type="ECO:0000256" key="10">
    <source>
        <dbReference type="RuleBase" id="RU000394"/>
    </source>
</evidence>
<dbReference type="FunFam" id="2.60.200.20:FF:000005">
    <property type="entry name" value="Kinesin family member 16B"/>
    <property type="match status" value="1"/>
</dbReference>
<evidence type="ECO:0000256" key="5">
    <source>
        <dbReference type="ARBA" id="ARBA00022840"/>
    </source>
</evidence>
<dbReference type="GO" id="GO:0008017">
    <property type="term" value="F:microtubule binding"/>
    <property type="evidence" value="ECO:0000318"/>
    <property type="project" value="GO_Central"/>
</dbReference>
<dbReference type="Pfam" id="PF00225">
    <property type="entry name" value="Kinesin"/>
    <property type="match status" value="1"/>
</dbReference>
<keyword evidence="10" id="KW-0493">Microtubule</keyword>
<keyword evidence="2" id="KW-0963">Cytoplasm</keyword>
<dbReference type="GO" id="GO:0008574">
    <property type="term" value="F:plus-end-directed microtubule motor activity"/>
    <property type="evidence" value="ECO:0000318"/>
    <property type="project" value="GO_Central"/>
</dbReference>
<keyword evidence="7 9" id="KW-0505">Motor protein</keyword>
<evidence type="ECO:0000259" key="11">
    <source>
        <dbReference type="PROSITE" id="PS50067"/>
    </source>
</evidence>
<dbReference type="InterPro" id="IPR036961">
    <property type="entry name" value="Kinesin_motor_dom_sf"/>
</dbReference>
<dbReference type="PANTHER" id="PTHR47117">
    <property type="entry name" value="STAR-RELATED LIPID TRANSFER PROTEIN 9"/>
    <property type="match status" value="1"/>
</dbReference>
<dbReference type="SMART" id="SM00129">
    <property type="entry name" value="KISc"/>
    <property type="match status" value="1"/>
</dbReference>
<dbReference type="GO" id="GO:0005737">
    <property type="term" value="C:cytoplasm"/>
    <property type="evidence" value="ECO:0000318"/>
    <property type="project" value="GO_Central"/>
</dbReference>
<dbReference type="GO" id="GO:0005871">
    <property type="term" value="C:kinesin complex"/>
    <property type="evidence" value="ECO:0000318"/>
    <property type="project" value="GO_Central"/>
</dbReference>
<evidence type="ECO:0000256" key="9">
    <source>
        <dbReference type="PROSITE-ProRule" id="PRU00283"/>
    </source>
</evidence>
<feature type="domain" description="Kinesin motor" evidence="11">
    <location>
        <begin position="3"/>
        <end position="359"/>
    </location>
</feature>
<dbReference type="STRING" id="45351.A7SRC2"/>
<keyword evidence="8" id="KW-0206">Cytoskeleton</keyword>
<dbReference type="Proteomes" id="UP000001593">
    <property type="component" value="Unassembled WGS sequence"/>
</dbReference>
<gene>
    <name evidence="12" type="ORF">NEMVEDRAFT_v1g192682</name>
</gene>
<dbReference type="GO" id="GO:0005874">
    <property type="term" value="C:microtubule"/>
    <property type="evidence" value="ECO:0000318"/>
    <property type="project" value="GO_Central"/>
</dbReference>
<evidence type="ECO:0000256" key="1">
    <source>
        <dbReference type="ARBA" id="ARBA00004245"/>
    </source>
</evidence>
<evidence type="ECO:0000313" key="12">
    <source>
        <dbReference type="EMBL" id="EDO33740.1"/>
    </source>
</evidence>
<feature type="binding site" evidence="9">
    <location>
        <begin position="102"/>
        <end position="109"/>
    </location>
    <ligand>
        <name>ATP</name>
        <dbReference type="ChEBI" id="CHEBI:30616"/>
    </ligand>
</feature>
<dbReference type="OMA" id="VESEHCV"/>
<dbReference type="AlphaFoldDB" id="A7SRC2"/>
<dbReference type="GO" id="GO:0016887">
    <property type="term" value="F:ATP hydrolysis activity"/>
    <property type="evidence" value="ECO:0000318"/>
    <property type="project" value="GO_Central"/>
</dbReference>
<dbReference type="Gene3D" id="2.60.200.20">
    <property type="match status" value="1"/>
</dbReference>
<protein>
    <recommendedName>
        <fullName evidence="10">Kinesin-like protein</fullName>
    </recommendedName>
</protein>
<keyword evidence="13" id="KW-1185">Reference proteome</keyword>
<feature type="non-terminal residue" evidence="12">
    <location>
        <position position="1"/>
    </location>
</feature>
<organism evidence="12 13">
    <name type="scientific">Nematostella vectensis</name>
    <name type="common">Starlet sea anemone</name>
    <dbReference type="NCBI Taxonomy" id="45351"/>
    <lineage>
        <taxon>Eukaryota</taxon>
        <taxon>Metazoa</taxon>
        <taxon>Cnidaria</taxon>
        <taxon>Anthozoa</taxon>
        <taxon>Hexacorallia</taxon>
        <taxon>Actiniaria</taxon>
        <taxon>Edwardsiidae</taxon>
        <taxon>Nematostella</taxon>
    </lineage>
</organism>
<dbReference type="GO" id="GO:0047496">
    <property type="term" value="P:vesicle transport along microtubule"/>
    <property type="evidence" value="ECO:0000318"/>
    <property type="project" value="GO_Central"/>
</dbReference>
<dbReference type="SUPFAM" id="SSF49879">
    <property type="entry name" value="SMAD/FHA domain"/>
    <property type="match status" value="1"/>
</dbReference>
<dbReference type="GO" id="GO:0005524">
    <property type="term" value="F:ATP binding"/>
    <property type="evidence" value="ECO:0007669"/>
    <property type="project" value="UniProtKB-UniRule"/>
</dbReference>
<dbReference type="Pfam" id="PF00498">
    <property type="entry name" value="FHA"/>
    <property type="match status" value="1"/>
</dbReference>
<evidence type="ECO:0000256" key="8">
    <source>
        <dbReference type="ARBA" id="ARBA00023212"/>
    </source>
</evidence>
<dbReference type="EMBL" id="DS469760">
    <property type="protein sequence ID" value="EDO33740.1"/>
    <property type="molecule type" value="Genomic_DNA"/>
</dbReference>
<accession>A7SRC2</accession>
<reference evidence="12 13" key="1">
    <citation type="journal article" date="2007" name="Science">
        <title>Sea anemone genome reveals ancestral eumetazoan gene repertoire and genomic organization.</title>
        <authorList>
            <person name="Putnam N.H."/>
            <person name="Srivastava M."/>
            <person name="Hellsten U."/>
            <person name="Dirks B."/>
            <person name="Chapman J."/>
            <person name="Salamov A."/>
            <person name="Terry A."/>
            <person name="Shapiro H."/>
            <person name="Lindquist E."/>
            <person name="Kapitonov V.V."/>
            <person name="Jurka J."/>
            <person name="Genikhovich G."/>
            <person name="Grigoriev I.V."/>
            <person name="Lucas S.M."/>
            <person name="Steele R.E."/>
            <person name="Finnerty J.R."/>
            <person name="Technau U."/>
            <person name="Martindale M.Q."/>
            <person name="Rokhsar D.S."/>
        </authorList>
    </citation>
    <scope>NUCLEOTIDE SEQUENCE [LARGE SCALE GENOMIC DNA]</scope>
    <source>
        <strain evidence="13">CH2 X CH6</strain>
    </source>
</reference>
<dbReference type="PhylomeDB" id="A7SRC2"/>
<dbReference type="PANTHER" id="PTHR47117:SF6">
    <property type="entry name" value="KINESIN-LIKE PROTEIN KIF16B"/>
    <property type="match status" value="1"/>
</dbReference>
<evidence type="ECO:0000313" key="13">
    <source>
        <dbReference type="Proteomes" id="UP000001593"/>
    </source>
</evidence>
<evidence type="ECO:0000256" key="4">
    <source>
        <dbReference type="ARBA" id="ARBA00022741"/>
    </source>
</evidence>
<dbReference type="InterPro" id="IPR000253">
    <property type="entry name" value="FHA_dom"/>
</dbReference>
<dbReference type="CDD" id="cd01365">
    <property type="entry name" value="KISc_KIF1A_KIF1B"/>
    <property type="match status" value="1"/>
</dbReference>
<keyword evidence="6" id="KW-0175">Coiled coil</keyword>
<evidence type="ECO:0000256" key="7">
    <source>
        <dbReference type="ARBA" id="ARBA00023175"/>
    </source>
</evidence>
<sequence>MASVKVAVRVRPLNNRENNMGAKTIIEMEGKKTRIYNVKGTNVTGEGERKNYVKDFSFDYSYWSVDERSRHFVNQERVFKDLGTDVVKAAFEGYNACIFAYGQTGSGKTYTMMGHNGDTGLIPRICENMFHRMTENSNADDGVSFRTEVSYLEIYQERVRDLLRPPTKGRAAHSLRVREHPKEGPYVQDLTKHLVSDYAAIEHLMEQGNSHRVTASTGMNDVSSRSHAIFTMNFTQAKFDMELPCETASKINLVDLAGSERADATGATGERLKEGANINKSLVTLGTVISALADASTGHGSHGSHHKFIPYRDSVLTWLLKDSLGGNSKTIMIATISPADVNYAETMSTLRYANRAKNIMNKPTINEDPNVKLIRDLRSQIEKLKAMISPVSQLKALKDLLGEAELAAAKKLSENEARVTQLTDKWKDRWKETQKLLQEREMKLQEEGVGIKMDSILPHLVLVDDDLLSTGITVYHLKEGKTTVGLTNPNSTQDIVISGPDTQANHCEFEHTKSGTVILSPLESLCYVNNNEINKPTRLKQGDVIILGQTNVFRFNHPKEAAELREKRK</sequence>
<dbReference type="PROSITE" id="PS50067">
    <property type="entry name" value="KINESIN_MOTOR_2"/>
    <property type="match status" value="1"/>
</dbReference>
<evidence type="ECO:0000256" key="6">
    <source>
        <dbReference type="ARBA" id="ARBA00023054"/>
    </source>
</evidence>
<evidence type="ECO:0000256" key="3">
    <source>
        <dbReference type="ARBA" id="ARBA00022553"/>
    </source>
</evidence>
<dbReference type="InParanoid" id="A7SRC2"/>
<dbReference type="HOGENOM" id="CLU_001485_2_3_1"/>
<dbReference type="PROSITE" id="PS00411">
    <property type="entry name" value="KINESIN_MOTOR_1"/>
    <property type="match status" value="1"/>
</dbReference>
<dbReference type="InterPro" id="IPR019821">
    <property type="entry name" value="Kinesin_motor_CS"/>
</dbReference>
<keyword evidence="5 9" id="KW-0067">ATP-binding</keyword>
<dbReference type="InterPro" id="IPR027417">
    <property type="entry name" value="P-loop_NTPase"/>
</dbReference>
<dbReference type="FunFam" id="3.40.850.10:FF:000021">
    <property type="entry name" value="kinesin-like protein KIF16B isoform X1"/>
    <property type="match status" value="1"/>
</dbReference>